<organism evidence="2 3">
    <name type="scientific">Cuscuta europaea</name>
    <name type="common">European dodder</name>
    <dbReference type="NCBI Taxonomy" id="41803"/>
    <lineage>
        <taxon>Eukaryota</taxon>
        <taxon>Viridiplantae</taxon>
        <taxon>Streptophyta</taxon>
        <taxon>Embryophyta</taxon>
        <taxon>Tracheophyta</taxon>
        <taxon>Spermatophyta</taxon>
        <taxon>Magnoliopsida</taxon>
        <taxon>eudicotyledons</taxon>
        <taxon>Gunneridae</taxon>
        <taxon>Pentapetalae</taxon>
        <taxon>asterids</taxon>
        <taxon>lamiids</taxon>
        <taxon>Solanales</taxon>
        <taxon>Convolvulaceae</taxon>
        <taxon>Cuscuteae</taxon>
        <taxon>Cuscuta</taxon>
        <taxon>Cuscuta subgen. Cuscuta</taxon>
    </lineage>
</organism>
<keyword evidence="3" id="KW-1185">Reference proteome</keyword>
<dbReference type="AlphaFoldDB" id="A0A9P0ZYR8"/>
<evidence type="ECO:0000313" key="2">
    <source>
        <dbReference type="EMBL" id="CAH9115289.1"/>
    </source>
</evidence>
<sequence>MSEKALTTQWHGGRKPQSKHKEALAGPQKKRVPILSVIKHCWTKSGVE</sequence>
<reference evidence="2" key="1">
    <citation type="submission" date="2022-07" db="EMBL/GenBank/DDBJ databases">
        <authorList>
            <person name="Macas J."/>
            <person name="Novak P."/>
            <person name="Neumann P."/>
        </authorList>
    </citation>
    <scope>NUCLEOTIDE SEQUENCE</scope>
</reference>
<dbReference type="Proteomes" id="UP001152484">
    <property type="component" value="Unassembled WGS sequence"/>
</dbReference>
<feature type="compositionally biased region" description="Polar residues" evidence="1">
    <location>
        <begin position="1"/>
        <end position="10"/>
    </location>
</feature>
<dbReference type="EMBL" id="CAMAPE010000065">
    <property type="protein sequence ID" value="CAH9115289.1"/>
    <property type="molecule type" value="Genomic_DNA"/>
</dbReference>
<comment type="caution">
    <text evidence="2">The sequence shown here is derived from an EMBL/GenBank/DDBJ whole genome shotgun (WGS) entry which is preliminary data.</text>
</comment>
<name>A0A9P0ZYR8_CUSEU</name>
<feature type="non-terminal residue" evidence="2">
    <location>
        <position position="1"/>
    </location>
</feature>
<gene>
    <name evidence="2" type="ORF">CEURO_LOCUS20760</name>
</gene>
<dbReference type="OrthoDB" id="1678820at2759"/>
<protein>
    <submittedName>
        <fullName evidence="2">Uncharacterized protein</fullName>
    </submittedName>
</protein>
<evidence type="ECO:0000256" key="1">
    <source>
        <dbReference type="SAM" id="MobiDB-lite"/>
    </source>
</evidence>
<feature type="region of interest" description="Disordered" evidence="1">
    <location>
        <begin position="1"/>
        <end position="29"/>
    </location>
</feature>
<evidence type="ECO:0000313" key="3">
    <source>
        <dbReference type="Proteomes" id="UP001152484"/>
    </source>
</evidence>
<accession>A0A9P0ZYR8</accession>
<proteinExistence type="predicted"/>